<name>A0A5C5YW39_9BACT</name>
<gene>
    <name evidence="4" type="ORF">CA13_03780</name>
</gene>
<reference evidence="4 5" key="1">
    <citation type="submission" date="2019-02" db="EMBL/GenBank/DDBJ databases">
        <title>Deep-cultivation of Planctomycetes and their phenomic and genomic characterization uncovers novel biology.</title>
        <authorList>
            <person name="Wiegand S."/>
            <person name="Jogler M."/>
            <person name="Boedeker C."/>
            <person name="Pinto D."/>
            <person name="Vollmers J."/>
            <person name="Rivas-Marin E."/>
            <person name="Kohn T."/>
            <person name="Peeters S.H."/>
            <person name="Heuer A."/>
            <person name="Rast P."/>
            <person name="Oberbeckmann S."/>
            <person name="Bunk B."/>
            <person name="Jeske O."/>
            <person name="Meyerdierks A."/>
            <person name="Storesund J.E."/>
            <person name="Kallscheuer N."/>
            <person name="Luecker S."/>
            <person name="Lage O.M."/>
            <person name="Pohl T."/>
            <person name="Merkel B.J."/>
            <person name="Hornburger P."/>
            <person name="Mueller R.-W."/>
            <person name="Bruemmer F."/>
            <person name="Labrenz M."/>
            <person name="Spormann A.M."/>
            <person name="Op Den Camp H."/>
            <person name="Overmann J."/>
            <person name="Amann R."/>
            <person name="Jetten M.S.M."/>
            <person name="Mascher T."/>
            <person name="Medema M.H."/>
            <person name="Devos D.P."/>
            <person name="Kaster A.-K."/>
            <person name="Ovreas L."/>
            <person name="Rohde M."/>
            <person name="Galperin M.Y."/>
            <person name="Jogler C."/>
        </authorList>
    </citation>
    <scope>NUCLEOTIDE SEQUENCE [LARGE SCALE GENOMIC DNA]</scope>
    <source>
        <strain evidence="4 5">CA13</strain>
    </source>
</reference>
<dbReference type="PANTHER" id="PTHR35038">
    <property type="entry name" value="DISSIMILATORY SULFITE REDUCTASE SIRA"/>
    <property type="match status" value="1"/>
</dbReference>
<proteinExistence type="predicted"/>
<organism evidence="4 5">
    <name type="scientific">Novipirellula herctigrandis</name>
    <dbReference type="NCBI Taxonomy" id="2527986"/>
    <lineage>
        <taxon>Bacteria</taxon>
        <taxon>Pseudomonadati</taxon>
        <taxon>Planctomycetota</taxon>
        <taxon>Planctomycetia</taxon>
        <taxon>Pirellulales</taxon>
        <taxon>Pirellulaceae</taxon>
        <taxon>Novipirellula</taxon>
    </lineage>
</organism>
<dbReference type="InterPro" id="IPR036280">
    <property type="entry name" value="Multihaem_cyt_sf"/>
</dbReference>
<sequence length="748" mass="82109">MLTSPFLRCFFPSRSVSCSKRRFPAKKLPFVIFQSVAFVCVAVGISTDGDAADSRFSRADSDTRMMHHIDLYDYDNKKITAESETPYSPLMTCGRCHDYETISHGWHFNAFLPGTNDGRRGEPWIWTEPRTGTQLPLSYRDSKGLFNPNDLGVSPWEMTHQFGGRIPGGGVAANQTPAVGEEDNGEEDNGEENNEESVAAVDDPRSERWKLSGVLQIDCMVCHASPSVYDFNARRDAIDDENFAWSATAGLRLGTIDGNVSRIKDGSDPDDEAIQAKLPKVTYDARRFSPDGTVFMDLIRHPSNNACFQCHSQRTVDEHGIESRWIHDQDVHLRAGMQCSDCHRNGIDHNIVRGFEGESDQYDDPSVRVAMDTLTCVGCHIGPEHIGPEHIGPEHIGPEHIGNDQEVELSIRETAIPSRAGRLGSPMPEHAGLPAVHFERLACTACHSGPISRGEAIGMMTSFAHGLGVKEHRSGQELPRIIAPVYGLDDDGKIYPQRAVWPAFWGTVVDGALTPIDPSMIYDLTRKSLRVRKGFVEELVTPQLSRTELKEVLGEERSSVREHEWTDEEATKVAAAQKVAGEKLFNEKVAATLVGLQDTLEAEQAVYVSSGFIYRLAADGESLEKMDANELKNSEAVEMVSWPLAHSVRPAGWSLGVGGCLECHSDGSVIFDSTLQSVGPGPDQTPAITMAEVRGTSANQVLLWNQLFGGRKLFKFLIAGSIGVLCVTLLIGIGTLASNLVNRRNNVT</sequence>
<protein>
    <submittedName>
        <fullName evidence="4">Uncharacterized protein</fullName>
    </submittedName>
</protein>
<keyword evidence="1" id="KW-0732">Signal</keyword>
<evidence type="ECO:0000256" key="1">
    <source>
        <dbReference type="ARBA" id="ARBA00022729"/>
    </source>
</evidence>
<keyword evidence="5" id="KW-1185">Reference proteome</keyword>
<dbReference type="SUPFAM" id="SSF48695">
    <property type="entry name" value="Multiheme cytochromes"/>
    <property type="match status" value="1"/>
</dbReference>
<evidence type="ECO:0000313" key="5">
    <source>
        <dbReference type="Proteomes" id="UP000315010"/>
    </source>
</evidence>
<evidence type="ECO:0000256" key="3">
    <source>
        <dbReference type="SAM" id="Phobius"/>
    </source>
</evidence>
<keyword evidence="3" id="KW-1133">Transmembrane helix</keyword>
<feature type="compositionally biased region" description="Acidic residues" evidence="2">
    <location>
        <begin position="180"/>
        <end position="195"/>
    </location>
</feature>
<dbReference type="AlphaFoldDB" id="A0A5C5YW39"/>
<evidence type="ECO:0000313" key="4">
    <source>
        <dbReference type="EMBL" id="TWT78981.1"/>
    </source>
</evidence>
<accession>A0A5C5YW39</accession>
<evidence type="ECO:0000256" key="2">
    <source>
        <dbReference type="SAM" id="MobiDB-lite"/>
    </source>
</evidence>
<comment type="caution">
    <text evidence="4">The sequence shown here is derived from an EMBL/GenBank/DDBJ whole genome shotgun (WGS) entry which is preliminary data.</text>
</comment>
<feature type="region of interest" description="Disordered" evidence="2">
    <location>
        <begin position="166"/>
        <end position="204"/>
    </location>
</feature>
<keyword evidence="3" id="KW-0472">Membrane</keyword>
<dbReference type="InterPro" id="IPR051829">
    <property type="entry name" value="Multiheme_Cytochr_ET"/>
</dbReference>
<keyword evidence="3" id="KW-0812">Transmembrane</keyword>
<dbReference type="EMBL" id="SJPJ01000001">
    <property type="protein sequence ID" value="TWT78981.1"/>
    <property type="molecule type" value="Genomic_DNA"/>
</dbReference>
<dbReference type="Proteomes" id="UP000315010">
    <property type="component" value="Unassembled WGS sequence"/>
</dbReference>
<feature type="transmembrane region" description="Helical" evidence="3">
    <location>
        <begin position="716"/>
        <end position="741"/>
    </location>
</feature>